<keyword evidence="1" id="KW-1133">Transmembrane helix</keyword>
<keyword evidence="1" id="KW-0812">Transmembrane</keyword>
<reference evidence="2 3" key="1">
    <citation type="submission" date="2022-06" db="EMBL/GenBank/DDBJ databases">
        <authorList>
            <person name="Jeon C.O."/>
        </authorList>
    </citation>
    <scope>NUCLEOTIDE SEQUENCE [LARGE SCALE GENOMIC DNA]</scope>
    <source>
        <strain evidence="2 3">KCTC 13943</strain>
    </source>
</reference>
<sequence length="189" mass="21125">MTKQQFLNELNRLLAPLPEAERVDILSDYESHIDAAIENGKTEEEAVMDLGSPRTIAYELGAFQPVEKTTFTDFISQKNPSTPNVGPNIFAFLGMLLFNLLFIIGPVVGIAGTFVGLYAAAIACLVTPLGFIMNLFTHDTPILLMFFFVLAAFSFGYLLFLLTHFLAKGYIRLLHWYWKLNVRIVKGGI</sequence>
<dbReference type="EMBL" id="JAMQCR010000003">
    <property type="protein sequence ID" value="MCM2535805.1"/>
    <property type="molecule type" value="Genomic_DNA"/>
</dbReference>
<feature type="transmembrane region" description="Helical" evidence="1">
    <location>
        <begin position="115"/>
        <end position="136"/>
    </location>
</feature>
<evidence type="ECO:0000313" key="3">
    <source>
        <dbReference type="Proteomes" id="UP001523262"/>
    </source>
</evidence>
<keyword evidence="3" id="KW-1185">Reference proteome</keyword>
<organism evidence="2 3">
    <name type="scientific">Neobacillus pocheonensis</name>
    <dbReference type="NCBI Taxonomy" id="363869"/>
    <lineage>
        <taxon>Bacteria</taxon>
        <taxon>Bacillati</taxon>
        <taxon>Bacillota</taxon>
        <taxon>Bacilli</taxon>
        <taxon>Bacillales</taxon>
        <taxon>Bacillaceae</taxon>
        <taxon>Neobacillus</taxon>
    </lineage>
</organism>
<evidence type="ECO:0000313" key="2">
    <source>
        <dbReference type="EMBL" id="MCM2535805.1"/>
    </source>
</evidence>
<comment type="caution">
    <text evidence="2">The sequence shown here is derived from an EMBL/GenBank/DDBJ whole genome shotgun (WGS) entry which is preliminary data.</text>
</comment>
<protein>
    <submittedName>
        <fullName evidence="2">DUF1700 domain-containing protein</fullName>
    </submittedName>
</protein>
<feature type="transmembrane region" description="Helical" evidence="1">
    <location>
        <begin position="142"/>
        <end position="167"/>
    </location>
</feature>
<proteinExistence type="predicted"/>
<keyword evidence="1" id="KW-0472">Membrane</keyword>
<name>A0ABT0WIH0_9BACI</name>
<accession>A0ABT0WIH0</accession>
<dbReference type="Pfam" id="PF22564">
    <property type="entry name" value="HAAS"/>
    <property type="match status" value="1"/>
</dbReference>
<gene>
    <name evidence="2" type="ORF">NDK43_30400</name>
</gene>
<dbReference type="Proteomes" id="UP001523262">
    <property type="component" value="Unassembled WGS sequence"/>
</dbReference>
<evidence type="ECO:0000256" key="1">
    <source>
        <dbReference type="SAM" id="Phobius"/>
    </source>
</evidence>
<feature type="transmembrane region" description="Helical" evidence="1">
    <location>
        <begin position="89"/>
        <end position="108"/>
    </location>
</feature>